<proteinExistence type="predicted"/>
<dbReference type="AlphaFoldDB" id="A0A166W8X3"/>
<evidence type="ECO:0000313" key="2">
    <source>
        <dbReference type="EMBL" id="KZP33503.1"/>
    </source>
</evidence>
<name>A0A166W8X3_9AGAM</name>
<dbReference type="Proteomes" id="UP000076532">
    <property type="component" value="Unassembled WGS sequence"/>
</dbReference>
<dbReference type="EMBL" id="KV417482">
    <property type="protein sequence ID" value="KZP33503.1"/>
    <property type="molecule type" value="Genomic_DNA"/>
</dbReference>
<feature type="compositionally biased region" description="Basic and acidic residues" evidence="1">
    <location>
        <begin position="138"/>
        <end position="150"/>
    </location>
</feature>
<keyword evidence="3" id="KW-1185">Reference proteome</keyword>
<evidence type="ECO:0000313" key="3">
    <source>
        <dbReference type="Proteomes" id="UP000076532"/>
    </source>
</evidence>
<gene>
    <name evidence="2" type="ORF">FIBSPDRAFT_943301</name>
</gene>
<evidence type="ECO:0000256" key="1">
    <source>
        <dbReference type="SAM" id="MobiDB-lite"/>
    </source>
</evidence>
<organism evidence="2 3">
    <name type="scientific">Athelia psychrophila</name>
    <dbReference type="NCBI Taxonomy" id="1759441"/>
    <lineage>
        <taxon>Eukaryota</taxon>
        <taxon>Fungi</taxon>
        <taxon>Dikarya</taxon>
        <taxon>Basidiomycota</taxon>
        <taxon>Agaricomycotina</taxon>
        <taxon>Agaricomycetes</taxon>
        <taxon>Agaricomycetidae</taxon>
        <taxon>Atheliales</taxon>
        <taxon>Atheliaceae</taxon>
        <taxon>Athelia</taxon>
    </lineage>
</organism>
<protein>
    <submittedName>
        <fullName evidence="2">Uncharacterized protein</fullName>
    </submittedName>
</protein>
<reference evidence="2 3" key="1">
    <citation type="journal article" date="2016" name="Mol. Biol. Evol.">
        <title>Comparative Genomics of Early-Diverging Mushroom-Forming Fungi Provides Insights into the Origins of Lignocellulose Decay Capabilities.</title>
        <authorList>
            <person name="Nagy L.G."/>
            <person name="Riley R."/>
            <person name="Tritt A."/>
            <person name="Adam C."/>
            <person name="Daum C."/>
            <person name="Floudas D."/>
            <person name="Sun H."/>
            <person name="Yadav J.S."/>
            <person name="Pangilinan J."/>
            <person name="Larsson K.H."/>
            <person name="Matsuura K."/>
            <person name="Barry K."/>
            <person name="Labutti K."/>
            <person name="Kuo R."/>
            <person name="Ohm R.A."/>
            <person name="Bhattacharya S.S."/>
            <person name="Shirouzu T."/>
            <person name="Yoshinaga Y."/>
            <person name="Martin F.M."/>
            <person name="Grigoriev I.V."/>
            <person name="Hibbett D.S."/>
        </authorList>
    </citation>
    <scope>NUCLEOTIDE SEQUENCE [LARGE SCALE GENOMIC DNA]</scope>
    <source>
        <strain evidence="2 3">CBS 109695</strain>
    </source>
</reference>
<feature type="region of interest" description="Disordered" evidence="1">
    <location>
        <begin position="131"/>
        <end position="150"/>
    </location>
</feature>
<sequence length="150" mass="16225">MPTHMPWSATSKSYTYTTPARHRLQLLSPRLLFTPPMPALRALPVLTELSLAYTSLTDGAFPDFFFCTPLRHVCPAPKRLDPDGLALGRWGVSEAFCARRSDHTVPDASKGTDMHGAGGCCGSNHARATRTNFSPSTADDHARADQGVDG</sequence>
<accession>A0A166W8X3</accession>